<keyword evidence="3" id="KW-1185">Reference proteome</keyword>
<evidence type="ECO:0000313" key="3">
    <source>
        <dbReference type="Proteomes" id="UP000233040"/>
    </source>
</evidence>
<feature type="region of interest" description="Disordered" evidence="1">
    <location>
        <begin position="1"/>
        <end position="26"/>
    </location>
</feature>
<evidence type="ECO:0000256" key="1">
    <source>
        <dbReference type="SAM" id="MobiDB-lite"/>
    </source>
</evidence>
<reference evidence="2" key="2">
    <citation type="submission" date="2025-09" db="UniProtKB">
        <authorList>
            <consortium name="Ensembl"/>
        </authorList>
    </citation>
    <scope>IDENTIFICATION</scope>
</reference>
<sequence>MTAEEMKATENGAQSAPLPMEGVDISPKQDEGVLKITGDLECLIQRLSCGMW</sequence>
<dbReference type="AlphaFoldDB" id="A0A2K5RLX4"/>
<name>A0A2K5RLX4_CEBIM</name>
<dbReference type="Ensembl" id="ENSCCAT00000046854.1">
    <property type="protein sequence ID" value="ENSCCAP00000029131.1"/>
    <property type="gene ID" value="ENSCCAG00000032604.1"/>
</dbReference>
<gene>
    <name evidence="2" type="primary">FKBP4</name>
</gene>
<dbReference type="GeneTree" id="ENSGT00940000157200"/>
<reference evidence="2" key="1">
    <citation type="submission" date="2025-08" db="UniProtKB">
        <authorList>
            <consortium name="Ensembl"/>
        </authorList>
    </citation>
    <scope>IDENTIFICATION</scope>
</reference>
<proteinExistence type="predicted"/>
<organism evidence="2 3">
    <name type="scientific">Cebus imitator</name>
    <name type="common">Panamanian white-faced capuchin</name>
    <name type="synonym">Cebus capucinus imitator</name>
    <dbReference type="NCBI Taxonomy" id="2715852"/>
    <lineage>
        <taxon>Eukaryota</taxon>
        <taxon>Metazoa</taxon>
        <taxon>Chordata</taxon>
        <taxon>Craniata</taxon>
        <taxon>Vertebrata</taxon>
        <taxon>Euteleostomi</taxon>
        <taxon>Mammalia</taxon>
        <taxon>Eutheria</taxon>
        <taxon>Euarchontoglires</taxon>
        <taxon>Primates</taxon>
        <taxon>Haplorrhini</taxon>
        <taxon>Platyrrhini</taxon>
        <taxon>Cebidae</taxon>
        <taxon>Cebinae</taxon>
        <taxon>Cebus</taxon>
    </lineage>
</organism>
<protein>
    <submittedName>
        <fullName evidence="2">FKBP prolyl isomerase 4</fullName>
    </submittedName>
</protein>
<accession>A0A2K5RLX4</accession>
<evidence type="ECO:0000313" key="2">
    <source>
        <dbReference type="Ensembl" id="ENSCCAP00000029131.1"/>
    </source>
</evidence>
<dbReference type="Proteomes" id="UP000233040">
    <property type="component" value="Unassembled WGS sequence"/>
</dbReference>